<dbReference type="EMBL" id="QKYT01000346">
    <property type="protein sequence ID" value="RIA86758.1"/>
    <property type="molecule type" value="Genomic_DNA"/>
</dbReference>
<accession>A0A397SL49</accession>
<dbReference type="OrthoDB" id="2442978at2759"/>
<sequence length="330" mass="39320">MQLKINKKLYERGRKRHKVSLKDLQNITDAFLNEVKSYSIKKPYILYGITQNPDTKDYIMVLDDEYCGKCGERYTNVYIKWCKSCQIDNLKSNIVSGNEKIDNLIQEMQLKINGYNDLVFEWIPYNQFNDIEKKSKYSFTAAIWKDGPLKYNRDKKLYERGERSHRNVSLKHLQNNTDAFLNEVKSYSIKKSYILYGITQNPDTKDYIMVFKDEYCEKCGEKYADISCKWCKPCQIDNLKINFSNWTSGNEKIDDLIQEMQLEINKWNDIVFEWIPYNQFDYIKEIDKNGCSTVYSAIWKEGPLKYDENEKIYKRSQCFKVALKYSHNSQ</sequence>
<organism evidence="1 2">
    <name type="scientific">Glomus cerebriforme</name>
    <dbReference type="NCBI Taxonomy" id="658196"/>
    <lineage>
        <taxon>Eukaryota</taxon>
        <taxon>Fungi</taxon>
        <taxon>Fungi incertae sedis</taxon>
        <taxon>Mucoromycota</taxon>
        <taxon>Glomeromycotina</taxon>
        <taxon>Glomeromycetes</taxon>
        <taxon>Glomerales</taxon>
        <taxon>Glomeraceae</taxon>
        <taxon>Glomus</taxon>
    </lineage>
</organism>
<gene>
    <name evidence="1" type="ORF">C1645_828787</name>
</gene>
<keyword evidence="2" id="KW-1185">Reference proteome</keyword>
<proteinExistence type="predicted"/>
<evidence type="ECO:0000313" key="1">
    <source>
        <dbReference type="EMBL" id="RIA86758.1"/>
    </source>
</evidence>
<feature type="non-terminal residue" evidence="1">
    <location>
        <position position="330"/>
    </location>
</feature>
<reference evidence="1 2" key="1">
    <citation type="submission" date="2018-06" db="EMBL/GenBank/DDBJ databases">
        <title>Comparative genomics reveals the genomic features of Rhizophagus irregularis, R. cerebriforme, R. diaphanum and Gigaspora rosea, and their symbiotic lifestyle signature.</title>
        <authorList>
            <person name="Morin E."/>
            <person name="San Clemente H."/>
            <person name="Chen E.C.H."/>
            <person name="De La Providencia I."/>
            <person name="Hainaut M."/>
            <person name="Kuo A."/>
            <person name="Kohler A."/>
            <person name="Murat C."/>
            <person name="Tang N."/>
            <person name="Roy S."/>
            <person name="Loubradou J."/>
            <person name="Henrissat B."/>
            <person name="Grigoriev I.V."/>
            <person name="Corradi N."/>
            <person name="Roux C."/>
            <person name="Martin F.M."/>
        </authorList>
    </citation>
    <scope>NUCLEOTIDE SEQUENCE [LARGE SCALE GENOMIC DNA]</scope>
    <source>
        <strain evidence="1 2">DAOM 227022</strain>
    </source>
</reference>
<name>A0A397SL49_9GLOM</name>
<dbReference type="Proteomes" id="UP000265703">
    <property type="component" value="Unassembled WGS sequence"/>
</dbReference>
<dbReference type="STRING" id="658196.A0A397SL49"/>
<dbReference type="AlphaFoldDB" id="A0A397SL49"/>
<protein>
    <submittedName>
        <fullName evidence="1">Uncharacterized protein</fullName>
    </submittedName>
</protein>
<comment type="caution">
    <text evidence="1">The sequence shown here is derived from an EMBL/GenBank/DDBJ whole genome shotgun (WGS) entry which is preliminary data.</text>
</comment>
<evidence type="ECO:0000313" key="2">
    <source>
        <dbReference type="Proteomes" id="UP000265703"/>
    </source>
</evidence>